<evidence type="ECO:0008006" key="4">
    <source>
        <dbReference type="Google" id="ProtNLM"/>
    </source>
</evidence>
<comment type="caution">
    <text evidence="2">The sequence shown here is derived from an EMBL/GenBank/DDBJ whole genome shotgun (WGS) entry which is preliminary data.</text>
</comment>
<dbReference type="InterPro" id="IPR006597">
    <property type="entry name" value="Sel1-like"/>
</dbReference>
<sequence length="277" mass="30838">MKNPALSLLILCFSLSYFANAQDFNKPSPNSDYKIGLDYYQQNDYVAALPFLQRAADNHDADGQYTLGIMYLLGQGVTQDNIKAQTLFQQSAEQGHLDSQYNLALLLAQHKHIKEAIGWFEKAATQGSADAQHNLGVIYYKGLGVTADYQQAFKWYQLAAAQNNPYSLVALADLYRTGTGTTQNFVQAFNLYKRAAISGYPVALSTLSGAYFYGLGTKADPVKAYALACYAALYDEPEASFAENKQFVGQNLSEQQKQQANTLFEELQHNLNIIEQW</sequence>
<evidence type="ECO:0000256" key="1">
    <source>
        <dbReference type="SAM" id="SignalP"/>
    </source>
</evidence>
<keyword evidence="3" id="KW-1185">Reference proteome</keyword>
<evidence type="ECO:0000313" key="2">
    <source>
        <dbReference type="EMBL" id="GAA5114751.1"/>
    </source>
</evidence>
<dbReference type="Gene3D" id="1.25.40.10">
    <property type="entry name" value="Tetratricopeptide repeat domain"/>
    <property type="match status" value="2"/>
</dbReference>
<evidence type="ECO:0000313" key="3">
    <source>
        <dbReference type="Proteomes" id="UP001500171"/>
    </source>
</evidence>
<dbReference type="PANTHER" id="PTHR43628">
    <property type="entry name" value="ACTIVATOR OF C KINASE PROTEIN 1-RELATED"/>
    <property type="match status" value="1"/>
</dbReference>
<gene>
    <name evidence="2" type="ORF">GCM10023211_24690</name>
</gene>
<dbReference type="InterPro" id="IPR011990">
    <property type="entry name" value="TPR-like_helical_dom_sf"/>
</dbReference>
<feature type="chain" id="PRO_5046966251" description="Sel1 repeat family protein" evidence="1">
    <location>
        <begin position="22"/>
        <end position="277"/>
    </location>
</feature>
<reference evidence="3" key="1">
    <citation type="journal article" date="2019" name="Int. J. Syst. Evol. Microbiol.">
        <title>The Global Catalogue of Microorganisms (GCM) 10K type strain sequencing project: providing services to taxonomists for standard genome sequencing and annotation.</title>
        <authorList>
            <consortium name="The Broad Institute Genomics Platform"/>
            <consortium name="The Broad Institute Genome Sequencing Center for Infectious Disease"/>
            <person name="Wu L."/>
            <person name="Ma J."/>
        </authorList>
    </citation>
    <scope>NUCLEOTIDE SEQUENCE [LARGE SCALE GENOMIC DNA]</scope>
    <source>
        <strain evidence="3">JCM 18050</strain>
    </source>
</reference>
<dbReference type="SMART" id="SM00671">
    <property type="entry name" value="SEL1"/>
    <property type="match status" value="6"/>
</dbReference>
<proteinExistence type="predicted"/>
<dbReference type="Proteomes" id="UP001500171">
    <property type="component" value="Unassembled WGS sequence"/>
</dbReference>
<dbReference type="PANTHER" id="PTHR43628:SF1">
    <property type="entry name" value="CHITIN SYNTHASE REGULATORY FACTOR 2-RELATED"/>
    <property type="match status" value="1"/>
</dbReference>
<dbReference type="Pfam" id="PF08238">
    <property type="entry name" value="Sel1"/>
    <property type="match status" value="6"/>
</dbReference>
<dbReference type="RefSeq" id="WP_345492696.1">
    <property type="nucleotide sequence ID" value="NZ_BAABHY010000013.1"/>
</dbReference>
<dbReference type="InterPro" id="IPR052945">
    <property type="entry name" value="Mitotic_Regulator"/>
</dbReference>
<organism evidence="2 3">
    <name type="scientific">Orbus sasakiae</name>
    <dbReference type="NCBI Taxonomy" id="1078475"/>
    <lineage>
        <taxon>Bacteria</taxon>
        <taxon>Pseudomonadati</taxon>
        <taxon>Pseudomonadota</taxon>
        <taxon>Gammaproteobacteria</taxon>
        <taxon>Orbales</taxon>
        <taxon>Orbaceae</taxon>
        <taxon>Orbus</taxon>
    </lineage>
</organism>
<protein>
    <recommendedName>
        <fullName evidence="4">Sel1 repeat family protein</fullName>
    </recommendedName>
</protein>
<dbReference type="EMBL" id="BAABHY010000013">
    <property type="protein sequence ID" value="GAA5114751.1"/>
    <property type="molecule type" value="Genomic_DNA"/>
</dbReference>
<name>A0ABP9NCT4_9GAMM</name>
<feature type="signal peptide" evidence="1">
    <location>
        <begin position="1"/>
        <end position="21"/>
    </location>
</feature>
<dbReference type="SUPFAM" id="SSF81901">
    <property type="entry name" value="HCP-like"/>
    <property type="match status" value="1"/>
</dbReference>
<accession>A0ABP9NCT4</accession>
<keyword evidence="1" id="KW-0732">Signal</keyword>